<reference evidence="2" key="1">
    <citation type="journal article" date="2014" name="Front. Microbiol.">
        <title>High frequency of phylogenetically diverse reductive dehalogenase-homologous genes in deep subseafloor sedimentary metagenomes.</title>
        <authorList>
            <person name="Kawai M."/>
            <person name="Futagami T."/>
            <person name="Toyoda A."/>
            <person name="Takaki Y."/>
            <person name="Nishi S."/>
            <person name="Hori S."/>
            <person name="Arai W."/>
            <person name="Tsubouchi T."/>
            <person name="Morono Y."/>
            <person name="Uchiyama I."/>
            <person name="Ito T."/>
            <person name="Fujiyama A."/>
            <person name="Inagaki F."/>
            <person name="Takami H."/>
        </authorList>
    </citation>
    <scope>NUCLEOTIDE SEQUENCE</scope>
    <source>
        <strain evidence="2">Expedition CK06-06</strain>
    </source>
</reference>
<gene>
    <name evidence="2" type="ORF">S06H3_34979</name>
</gene>
<feature type="domain" description="NIL" evidence="1">
    <location>
        <begin position="21"/>
        <end position="92"/>
    </location>
</feature>
<evidence type="ECO:0000259" key="1">
    <source>
        <dbReference type="SMART" id="SM00930"/>
    </source>
</evidence>
<comment type="caution">
    <text evidence="2">The sequence shown here is derived from an EMBL/GenBank/DDBJ whole genome shotgun (WGS) entry which is preliminary data.</text>
</comment>
<dbReference type="SUPFAM" id="SSF55021">
    <property type="entry name" value="ACT-like"/>
    <property type="match status" value="1"/>
</dbReference>
<dbReference type="SMART" id="SM00930">
    <property type="entry name" value="NIL"/>
    <property type="match status" value="1"/>
</dbReference>
<name>X1LJX6_9ZZZZ</name>
<dbReference type="InterPro" id="IPR045865">
    <property type="entry name" value="ACT-like_dom_sf"/>
</dbReference>
<dbReference type="EMBL" id="BARV01021059">
    <property type="protein sequence ID" value="GAI19672.1"/>
    <property type="molecule type" value="Genomic_DNA"/>
</dbReference>
<proteinExistence type="predicted"/>
<evidence type="ECO:0000313" key="2">
    <source>
        <dbReference type="EMBL" id="GAI19672.1"/>
    </source>
</evidence>
<protein>
    <recommendedName>
        <fullName evidence="1">NIL domain-containing protein</fullName>
    </recommendedName>
</protein>
<dbReference type="Pfam" id="PF09383">
    <property type="entry name" value="NIL"/>
    <property type="match status" value="1"/>
</dbReference>
<feature type="non-terminal residue" evidence="2">
    <location>
        <position position="1"/>
    </location>
</feature>
<organism evidence="2">
    <name type="scientific">marine sediment metagenome</name>
    <dbReference type="NCBI Taxonomy" id="412755"/>
    <lineage>
        <taxon>unclassified sequences</taxon>
        <taxon>metagenomes</taxon>
        <taxon>ecological metagenomes</taxon>
    </lineage>
</organism>
<sequence length="95" mass="10561">GALGQGENLPDVHMKEGAEMTKRRVMLTFPAGLHSEPVIYNIGQQFNLVTTIYQADLAEDRGWVTLELDGEDKDIEEGIAWAMSKGIRVDTISDR</sequence>
<dbReference type="InterPro" id="IPR018449">
    <property type="entry name" value="NIL_domain"/>
</dbReference>
<accession>X1LJX6</accession>
<dbReference type="Gene3D" id="3.30.70.260">
    <property type="match status" value="1"/>
</dbReference>
<dbReference type="AlphaFoldDB" id="X1LJX6"/>